<dbReference type="InterPro" id="IPR011034">
    <property type="entry name" value="Formyl_transferase-like_C_sf"/>
</dbReference>
<dbReference type="Pfam" id="PF13193">
    <property type="entry name" value="AMP-binding_C"/>
    <property type="match status" value="1"/>
</dbReference>
<keyword evidence="1" id="KW-0596">Phosphopantetheine</keyword>
<dbReference type="SUPFAM" id="SSF51679">
    <property type="entry name" value="Bacterial luciferase-like"/>
    <property type="match status" value="1"/>
</dbReference>
<dbReference type="InterPro" id="IPR042099">
    <property type="entry name" value="ANL_N_sf"/>
</dbReference>
<dbReference type="GO" id="GO:0005737">
    <property type="term" value="C:cytoplasm"/>
    <property type="evidence" value="ECO:0007669"/>
    <property type="project" value="TreeGrafter"/>
</dbReference>
<dbReference type="EMBL" id="CYSR01000027">
    <property type="protein sequence ID" value="CUI00496.1"/>
    <property type="molecule type" value="Genomic_DNA"/>
</dbReference>
<dbReference type="Gene3D" id="3.40.50.12230">
    <property type="match status" value="1"/>
</dbReference>
<dbReference type="InterPro" id="IPR036661">
    <property type="entry name" value="Luciferase-like_sf"/>
</dbReference>
<dbReference type="CDD" id="cd08700">
    <property type="entry name" value="FMT_C_OzmH_like"/>
    <property type="match status" value="1"/>
</dbReference>
<dbReference type="Pfam" id="PF02911">
    <property type="entry name" value="Formyl_trans_C"/>
    <property type="match status" value="1"/>
</dbReference>
<name>A0A0P1HAZ1_9RHOB</name>
<dbReference type="SMART" id="SM00823">
    <property type="entry name" value="PKS_PP"/>
    <property type="match status" value="1"/>
</dbReference>
<dbReference type="GO" id="GO:0044550">
    <property type="term" value="P:secondary metabolite biosynthetic process"/>
    <property type="evidence" value="ECO:0007669"/>
    <property type="project" value="TreeGrafter"/>
</dbReference>
<dbReference type="Gene3D" id="1.10.1200.10">
    <property type="entry name" value="ACP-like"/>
    <property type="match status" value="1"/>
</dbReference>
<dbReference type="Pfam" id="PF00501">
    <property type="entry name" value="AMP-binding"/>
    <property type="match status" value="2"/>
</dbReference>
<accession>A0A0P1HAZ1</accession>
<dbReference type="Gene3D" id="3.20.20.30">
    <property type="entry name" value="Luciferase-like domain"/>
    <property type="match status" value="1"/>
</dbReference>
<dbReference type="GO" id="GO:0016705">
    <property type="term" value="F:oxidoreductase activity, acting on paired donors, with incorporation or reduction of molecular oxygen"/>
    <property type="evidence" value="ECO:0007669"/>
    <property type="project" value="InterPro"/>
</dbReference>
<dbReference type="GO" id="GO:0043041">
    <property type="term" value="P:amino acid activation for nonribosomal peptide biosynthetic process"/>
    <property type="evidence" value="ECO:0007669"/>
    <property type="project" value="TreeGrafter"/>
</dbReference>
<dbReference type="Gene3D" id="3.30.300.30">
    <property type="match status" value="1"/>
</dbReference>
<dbReference type="Gene3D" id="3.40.50.980">
    <property type="match status" value="2"/>
</dbReference>
<dbReference type="InterPro" id="IPR036477">
    <property type="entry name" value="Formyl_transf_N_sf"/>
</dbReference>
<evidence type="ECO:0000256" key="2">
    <source>
        <dbReference type="ARBA" id="ARBA00022553"/>
    </source>
</evidence>
<dbReference type="SUPFAM" id="SSF50486">
    <property type="entry name" value="FMT C-terminal domain-like"/>
    <property type="match status" value="1"/>
</dbReference>
<feature type="region of interest" description="Disordered" evidence="3">
    <location>
        <begin position="1485"/>
        <end position="1521"/>
    </location>
</feature>
<dbReference type="Proteomes" id="UP000051326">
    <property type="component" value="Unassembled WGS sequence"/>
</dbReference>
<dbReference type="GO" id="GO:0031177">
    <property type="term" value="F:phosphopantetheine binding"/>
    <property type="evidence" value="ECO:0007669"/>
    <property type="project" value="InterPro"/>
</dbReference>
<dbReference type="FunFam" id="1.10.1200.10:FF:000016">
    <property type="entry name" value="Non-ribosomal peptide synthase"/>
    <property type="match status" value="1"/>
</dbReference>
<keyword evidence="2" id="KW-0597">Phosphoprotein</keyword>
<feature type="domain" description="Carrier" evidence="4">
    <location>
        <begin position="1408"/>
        <end position="1484"/>
    </location>
</feature>
<evidence type="ECO:0000256" key="3">
    <source>
        <dbReference type="SAM" id="MobiDB-lite"/>
    </source>
</evidence>
<dbReference type="Pfam" id="PF00550">
    <property type="entry name" value="PP-binding"/>
    <property type="match status" value="1"/>
</dbReference>
<dbReference type="InterPro" id="IPR045851">
    <property type="entry name" value="AMP-bd_C_sf"/>
</dbReference>
<sequence>MTAFTCALIGNESLLIGCADALLARGHQIRAVVSHDADIRAWAADKGLTLLDKPGDLTGGFDWLLSVANLTVIPDAVLALAAKGAVNFHDGPLPHYAGLNTPNWALINGEPQHGITWHLIEGGVDEGDILAQRLFDVAADESAFSLNSKCYAAAMDSFGEVVTQLETGELARQKQDLSQRRLFKKSDRPAAGGMLDFTRPAAELARLVRALDTGGYWNPLCAAKLRIGGTVVLAGAAEVADGSDAPGTVLEARKTSITIATGDGALTLSRLTTPAGQPLDITKLAQAGDMVPSLTAAEAETLTTRLATAQGGESHWRRRLAVMQPVQVPLASDTGGDGFDRYAIALPAALSESQAAAGVLAWALLSSGENAADVALAAGSTEALPGLISPWVPIQARRGQMLQDLTGRMAEEIEKARKYGGFPEDLVARDPAIPAQAQPAIGLSLDQDLPVGGCIATVAFCGGKMGLHTDSTRLDAKSAGLLAARLELVLAAIAEDPNRPVAELPILPQAERKLLLEDWNQTAADYPAGLTIHAAFEAQAAKTPDVTALVFEDQSFTYGEVNARANAVAARLREMNVKPGSHVGIYIRRAPDLVFATLGVMKAGGAYVPLDPAYPADRVAHYIADSQAQVIVTQSALAGSLPASDAEVLDIETVPAGTAGENTSGGATGSDLAYLIYTSGSTGLPKGVMVTHANVSNFFTGMDARIPHQEGDAWLAVTSLSFDISVLELFWTLSRGLKLVLSSDESRLELSKGPVALSTRKMDFNLFYWGNDDGPGPQKYHLLLEGAKFADRHGFNAVWTPERHFHAFGGPYPNPSVTGAAVAAVTQNIGVRSGSCVAPLHHPARIAEEWAVIDNLTAGRAGIGFASGWQPDDFILRPENTPPANKAAMFDAIETVRKLWRGEEVAFPRKDGGAHSVITQPRPVSKELPVWVTTAGNPETWRVAGAIGANVLTHLLGQSIEEVAGKIRIYHDALRDAGHDPADFRVTLMLHSYLAGTREEARKVAREPMKDYLRSAAGLIKQYAWAFPAFKKPEGVNNPFEMDLGMLSEEELEAILDFAFERYFEESGLFGTIQDACQRVEQLKRIGMDEVACLIDYGIAPDVVLEGLKPLAEVLRLSNAPQELAADDFSLAAQIVRHGVSHMQCTPSMARMIAADADASACLGQLQHLLVGGEALPGDLVQALKDATRAEIRNMYGPTETTIWSTVEKISAVPAGTAGIGTPVANTQVYVLDENQAPVPAGTPGELYIGGAGVTAGYWQRQELTAERFVNTPFAAGRLYRTGDLVRWTAKGNLMFLGRTDHQVKIRGQRIELGEIEAALAAQPGVTGAVVVPRGEAGAEQLAGYVTTSAPVSGEALKQALEARLAAVMVPAHIVTLEAFPLTPNKKIDRKALPDPQPARVEAAPSVPLDAGAQARIATVWSRILGVSGIGAQDNFFALGGHSLLAVQAHRELRTELGTAALSITDIFRFPTLAGLAAHIEGLAGTPANTEKQPEAAAGPDRADTMSKRRAMRANRRARAG</sequence>
<dbReference type="InterPro" id="IPR024011">
    <property type="entry name" value="Biosynth_lucif-like_mOase_dom"/>
</dbReference>
<dbReference type="NCBIfam" id="TIGR04020">
    <property type="entry name" value="seco_metab_LLM"/>
    <property type="match status" value="1"/>
</dbReference>
<evidence type="ECO:0000259" key="4">
    <source>
        <dbReference type="PROSITE" id="PS50075"/>
    </source>
</evidence>
<dbReference type="InterPro" id="IPR002376">
    <property type="entry name" value="Formyl_transf_N"/>
</dbReference>
<evidence type="ECO:0000313" key="5">
    <source>
        <dbReference type="EMBL" id="CUI00496.1"/>
    </source>
</evidence>
<dbReference type="InterPro" id="IPR025110">
    <property type="entry name" value="AMP-bd_C"/>
</dbReference>
<dbReference type="InterPro" id="IPR036736">
    <property type="entry name" value="ACP-like_sf"/>
</dbReference>
<dbReference type="GO" id="GO:0072330">
    <property type="term" value="P:monocarboxylic acid biosynthetic process"/>
    <property type="evidence" value="ECO:0007669"/>
    <property type="project" value="UniProtKB-ARBA"/>
</dbReference>
<evidence type="ECO:0000256" key="1">
    <source>
        <dbReference type="ARBA" id="ARBA00022450"/>
    </source>
</evidence>
<dbReference type="FunFam" id="3.30.300.30:FF:000010">
    <property type="entry name" value="Enterobactin synthetase component F"/>
    <property type="match status" value="1"/>
</dbReference>
<proteinExistence type="predicted"/>
<protein>
    <submittedName>
        <fullName evidence="5">Dimodular nonribosomal peptide synthase</fullName>
    </submittedName>
</protein>
<dbReference type="Pfam" id="PF00551">
    <property type="entry name" value="Formyl_trans_N"/>
    <property type="match status" value="1"/>
</dbReference>
<gene>
    <name evidence="5" type="primary">dhbF_2</name>
    <name evidence="5" type="ORF">PHA8399_02628</name>
</gene>
<dbReference type="InterPro" id="IPR020806">
    <property type="entry name" value="PKS_PP-bd"/>
</dbReference>
<dbReference type="PANTHER" id="PTHR45527">
    <property type="entry name" value="NONRIBOSOMAL PEPTIDE SYNTHETASE"/>
    <property type="match status" value="1"/>
</dbReference>
<dbReference type="RefSeq" id="WP_058286571.1">
    <property type="nucleotide sequence ID" value="NZ_CYSR01000027.1"/>
</dbReference>
<feature type="compositionally biased region" description="Basic residues" evidence="3">
    <location>
        <begin position="1508"/>
        <end position="1521"/>
    </location>
</feature>
<dbReference type="PANTHER" id="PTHR45527:SF1">
    <property type="entry name" value="FATTY ACID SYNTHASE"/>
    <property type="match status" value="1"/>
</dbReference>
<dbReference type="PROSITE" id="PS00455">
    <property type="entry name" value="AMP_BINDING"/>
    <property type="match status" value="1"/>
</dbReference>
<dbReference type="PROSITE" id="PS50075">
    <property type="entry name" value="CARRIER"/>
    <property type="match status" value="1"/>
</dbReference>
<dbReference type="STRING" id="1396826.PHA8399_02628"/>
<dbReference type="SUPFAM" id="SSF47336">
    <property type="entry name" value="ACP-like"/>
    <property type="match status" value="1"/>
</dbReference>
<dbReference type="InterPro" id="IPR000873">
    <property type="entry name" value="AMP-dep_synth/lig_dom"/>
</dbReference>
<evidence type="ECO:0000313" key="6">
    <source>
        <dbReference type="Proteomes" id="UP000051326"/>
    </source>
</evidence>
<dbReference type="CDD" id="cd05930">
    <property type="entry name" value="A_NRPS"/>
    <property type="match status" value="1"/>
</dbReference>
<dbReference type="InterPro" id="IPR011251">
    <property type="entry name" value="Luciferase-like_dom"/>
</dbReference>
<dbReference type="Pfam" id="PF00296">
    <property type="entry name" value="Bac_luciferase"/>
    <property type="match status" value="1"/>
</dbReference>
<dbReference type="SUPFAM" id="SSF56801">
    <property type="entry name" value="Acetyl-CoA synthetase-like"/>
    <property type="match status" value="2"/>
</dbReference>
<dbReference type="InterPro" id="IPR009081">
    <property type="entry name" value="PP-bd_ACP"/>
</dbReference>
<dbReference type="InterPro" id="IPR005793">
    <property type="entry name" value="Formyl_trans_C"/>
</dbReference>
<reference evidence="5 6" key="1">
    <citation type="submission" date="2015-09" db="EMBL/GenBank/DDBJ databases">
        <authorList>
            <consortium name="Swine Surveillance"/>
        </authorList>
    </citation>
    <scope>NUCLEOTIDE SEQUENCE [LARGE SCALE GENOMIC DNA]</scope>
    <source>
        <strain evidence="5 6">CECT 8399</strain>
    </source>
</reference>
<dbReference type="SUPFAM" id="SSF53328">
    <property type="entry name" value="Formyltransferase"/>
    <property type="match status" value="1"/>
</dbReference>
<dbReference type="InterPro" id="IPR020845">
    <property type="entry name" value="AMP-binding_CS"/>
</dbReference>
<dbReference type="Gene3D" id="3.40.50.12780">
    <property type="entry name" value="N-terminal domain of ligase-like"/>
    <property type="match status" value="1"/>
</dbReference>
<dbReference type="Gene3D" id="3.30.559.30">
    <property type="entry name" value="Nonribosomal peptide synthetase, condensation domain"/>
    <property type="match status" value="1"/>
</dbReference>
<organism evidence="5 6">
    <name type="scientific">Leisingera aquaemixtae</name>
    <dbReference type="NCBI Taxonomy" id="1396826"/>
    <lineage>
        <taxon>Bacteria</taxon>
        <taxon>Pseudomonadati</taxon>
        <taxon>Pseudomonadota</taxon>
        <taxon>Alphaproteobacteria</taxon>
        <taxon>Rhodobacterales</taxon>
        <taxon>Roseobacteraceae</taxon>
        <taxon>Leisingera</taxon>
    </lineage>
</organism>